<dbReference type="EMBL" id="FN554968">
    <property type="protein sequence ID" value="CBH11212.1"/>
    <property type="molecule type" value="Genomic_DNA"/>
</dbReference>
<evidence type="ECO:0000256" key="1">
    <source>
        <dbReference type="SAM" id="MobiDB-lite"/>
    </source>
</evidence>
<organism evidence="2 3">
    <name type="scientific">Trypanosoma brucei gambiense (strain MHOM/CI/86/DAL972)</name>
    <dbReference type="NCBI Taxonomy" id="679716"/>
    <lineage>
        <taxon>Eukaryota</taxon>
        <taxon>Discoba</taxon>
        <taxon>Euglenozoa</taxon>
        <taxon>Kinetoplastea</taxon>
        <taxon>Metakinetoplastina</taxon>
        <taxon>Trypanosomatida</taxon>
        <taxon>Trypanosomatidae</taxon>
        <taxon>Trypanosoma</taxon>
    </lineage>
</organism>
<reference evidence="3" key="1">
    <citation type="journal article" date="2010" name="PLoS Negl. Trop. Dis.">
        <title>The genome sequence of Trypanosoma brucei gambiense, causative agent of chronic human african trypanosomiasis.</title>
        <authorList>
            <person name="Jackson A.P."/>
            <person name="Sanders M."/>
            <person name="Berry A."/>
            <person name="McQuillan J."/>
            <person name="Aslett M.A."/>
            <person name="Quail M.A."/>
            <person name="Chukualim B."/>
            <person name="Capewell P."/>
            <person name="MacLeod A."/>
            <person name="Melville S.E."/>
            <person name="Gibson W."/>
            <person name="Barry J.D."/>
            <person name="Berriman M."/>
            <person name="Hertz-Fowler C."/>
        </authorList>
    </citation>
    <scope>NUCLEOTIDE SEQUENCE [LARGE SCALE GENOMIC DNA]</scope>
    <source>
        <strain evidence="3">MHOM/CI/86/DAL972</strain>
    </source>
</reference>
<sequence length="467" mass="52024">MVNNEGYSHRDVMTARLLVETVDSSNHMEEYSVQFIFFRDTTVEDVLQDVEEKFNAVGLRLSVPPSQCGLTFKCNDIEVAKGSVGGAAYNRACKGDEKGVTMLRGTDRIFGSPAVEHFYCNRKCLGCERVAQFMVVQRRCATLPAGTTASHSQERKEFTQQTPTCDFGGSGGFSRYLLPRQPLVDLSSRVGTGRCVGATVTDDHNAGTSTGYGNLDTLSKVRRMVEEERQLVFCFGQDRRSVNLQMKPVRHWSSLLKEPPSRCVLTKAVEDEKAAYERLTKLIRDLTISEAAKKAAERDMLEKESKQLREKISRAKGYIERRKVMKEEVERLRKVLETRKEEEERHLQSKVEKNEREIRPQQGMNTKQCSPPVASPASTNVVIPQSVSLTEKQTLLQVVTPASDCVMRGLNADPTAFSLSTTPTCFFLSCQSAPDCISNRGSRGHAISPSISVGEYKITTPADITPS</sequence>
<accession>C9ZP84</accession>
<evidence type="ECO:0000313" key="3">
    <source>
        <dbReference type="Proteomes" id="UP000002316"/>
    </source>
</evidence>
<dbReference type="GeneID" id="23861349"/>
<dbReference type="Proteomes" id="UP000002316">
    <property type="component" value="Chromosome 5"/>
</dbReference>
<dbReference type="AlphaFoldDB" id="C9ZP84"/>
<proteinExistence type="predicted"/>
<protein>
    <submittedName>
        <fullName evidence="2">Uncharacterized protein</fullName>
    </submittedName>
</protein>
<dbReference type="VEuPathDB" id="TriTrypDB:Tbg972.5.3500"/>
<evidence type="ECO:0000313" key="2">
    <source>
        <dbReference type="EMBL" id="CBH11212.1"/>
    </source>
</evidence>
<feature type="compositionally biased region" description="Basic and acidic residues" evidence="1">
    <location>
        <begin position="339"/>
        <end position="359"/>
    </location>
</feature>
<feature type="region of interest" description="Disordered" evidence="1">
    <location>
        <begin position="339"/>
        <end position="377"/>
    </location>
</feature>
<dbReference type="CDD" id="cd22265">
    <property type="entry name" value="UDM1_RNF168"/>
    <property type="match status" value="1"/>
</dbReference>
<gene>
    <name evidence="2" type="ORF">TbgDal_V3500</name>
</gene>
<dbReference type="RefSeq" id="XP_011773499.1">
    <property type="nucleotide sequence ID" value="XM_011775197.1"/>
</dbReference>
<dbReference type="KEGG" id="tbg:TbgDal_V3500"/>
<name>C9ZP84_TRYB9</name>